<dbReference type="OrthoDB" id="44736at2759"/>
<name>A0A9N9P8H9_9GLOM</name>
<reference evidence="2" key="1">
    <citation type="submission" date="2021-06" db="EMBL/GenBank/DDBJ databases">
        <authorList>
            <person name="Kallberg Y."/>
            <person name="Tangrot J."/>
            <person name="Rosling A."/>
        </authorList>
    </citation>
    <scope>NUCLEOTIDE SEQUENCE</scope>
    <source>
        <strain evidence="2">IN212</strain>
    </source>
</reference>
<organism evidence="2 3">
    <name type="scientific">Racocetra fulgida</name>
    <dbReference type="NCBI Taxonomy" id="60492"/>
    <lineage>
        <taxon>Eukaryota</taxon>
        <taxon>Fungi</taxon>
        <taxon>Fungi incertae sedis</taxon>
        <taxon>Mucoromycota</taxon>
        <taxon>Glomeromycotina</taxon>
        <taxon>Glomeromycetes</taxon>
        <taxon>Diversisporales</taxon>
        <taxon>Gigasporaceae</taxon>
        <taxon>Racocetra</taxon>
    </lineage>
</organism>
<proteinExistence type="predicted"/>
<gene>
    <name evidence="2" type="ORF">RFULGI_LOCUS16937</name>
</gene>
<dbReference type="AlphaFoldDB" id="A0A9N9P8H9"/>
<feature type="region of interest" description="Disordered" evidence="1">
    <location>
        <begin position="1"/>
        <end position="92"/>
    </location>
</feature>
<sequence>MSQQYSHHVPDPIHYLPPPTPPNSIYSHKHTGLGKTSTYYDDSERPSYEPQHTSYMSPQASYPPPPSFEQAVNSGSDDAHTKFSPRPKYQDL</sequence>
<evidence type="ECO:0000313" key="3">
    <source>
        <dbReference type="Proteomes" id="UP000789396"/>
    </source>
</evidence>
<dbReference type="EMBL" id="CAJVPZ010063201">
    <property type="protein sequence ID" value="CAG8793015.1"/>
    <property type="molecule type" value="Genomic_DNA"/>
</dbReference>
<comment type="caution">
    <text evidence="2">The sequence shown here is derived from an EMBL/GenBank/DDBJ whole genome shotgun (WGS) entry which is preliminary data.</text>
</comment>
<evidence type="ECO:0000256" key="1">
    <source>
        <dbReference type="SAM" id="MobiDB-lite"/>
    </source>
</evidence>
<dbReference type="Proteomes" id="UP000789396">
    <property type="component" value="Unassembled WGS sequence"/>
</dbReference>
<feature type="compositionally biased region" description="Polar residues" evidence="1">
    <location>
        <begin position="50"/>
        <end position="60"/>
    </location>
</feature>
<accession>A0A9N9P8H9</accession>
<evidence type="ECO:0000313" key="2">
    <source>
        <dbReference type="EMBL" id="CAG8793015.1"/>
    </source>
</evidence>
<feature type="non-terminal residue" evidence="2">
    <location>
        <position position="92"/>
    </location>
</feature>
<protein>
    <submittedName>
        <fullName evidence="2">18776_t:CDS:1</fullName>
    </submittedName>
</protein>
<keyword evidence="3" id="KW-1185">Reference proteome</keyword>